<evidence type="ECO:0000313" key="2">
    <source>
        <dbReference type="Proteomes" id="UP000259762"/>
    </source>
</evidence>
<sequence>MKTFLRYFKNPTASIGFARTARPPSYRNSHPLRPCSDLVSAMRNHSQYVARSNDASAHLRERGAEHEE</sequence>
<proteinExistence type="predicted"/>
<dbReference type="KEGG" id="aoh:AOV_04910"/>
<evidence type="ECO:0000313" key="1">
    <source>
        <dbReference type="EMBL" id="ASI48075.1"/>
    </source>
</evidence>
<organism evidence="1 2">
    <name type="scientific">Anaplasma ovis str. Haibei</name>
    <dbReference type="NCBI Taxonomy" id="1248439"/>
    <lineage>
        <taxon>Bacteria</taxon>
        <taxon>Pseudomonadati</taxon>
        <taxon>Pseudomonadota</taxon>
        <taxon>Alphaproteobacteria</taxon>
        <taxon>Rickettsiales</taxon>
        <taxon>Anaplasmataceae</taxon>
        <taxon>Anaplasma</taxon>
    </lineage>
</organism>
<keyword evidence="2" id="KW-1185">Reference proteome</keyword>
<reference evidence="1 2" key="2">
    <citation type="journal article" date="2019" name="BMC Genomics">
        <title>The Anaplasma ovis genome reveals a high proportion of pseudogenes.</title>
        <authorList>
            <person name="Liu Z."/>
            <person name="Peasley A.M."/>
            <person name="Yang J."/>
            <person name="Li Y."/>
            <person name="Guan G."/>
            <person name="Luo J."/>
            <person name="Yin H."/>
            <person name="Brayton K.A."/>
        </authorList>
    </citation>
    <scope>NUCLEOTIDE SEQUENCE [LARGE SCALE GENOMIC DNA]</scope>
    <source>
        <strain evidence="1 2">Haibei</strain>
    </source>
</reference>
<dbReference type="AlphaFoldDB" id="A0A2Z2LEY6"/>
<reference evidence="2" key="1">
    <citation type="submission" date="2018-06" db="EMBL/GenBank/DDBJ databases">
        <title>The Anaplasma ovis genome reveals a high proportion of pseudogenes.</title>
        <authorList>
            <person name="Liu Z."/>
            <person name="Peasley A.M."/>
            <person name="Yang J."/>
            <person name="Li Y."/>
            <person name="Guan G."/>
            <person name="Luo J."/>
            <person name="Yin H."/>
            <person name="Brayton K.A."/>
        </authorList>
    </citation>
    <scope>NUCLEOTIDE SEQUENCE [LARGE SCALE GENOMIC DNA]</scope>
    <source>
        <strain evidence="2">Haibei</strain>
    </source>
</reference>
<name>A0A2Z2LEY6_9RICK</name>
<dbReference type="EMBL" id="CP015994">
    <property type="protein sequence ID" value="ASI48075.1"/>
    <property type="molecule type" value="Genomic_DNA"/>
</dbReference>
<dbReference type="Proteomes" id="UP000259762">
    <property type="component" value="Chromosome"/>
</dbReference>
<dbReference type="OrthoDB" id="7165756at2"/>
<protein>
    <submittedName>
        <fullName evidence="1">Uncharacterized protein</fullName>
    </submittedName>
</protein>
<accession>A0A2Z2LEY6</accession>
<gene>
    <name evidence="1" type="ORF">AOV_04910</name>
</gene>